<accession>A0A1R3VDZ1</accession>
<dbReference type="AlphaFoldDB" id="A0A1R3VDZ1"/>
<dbReference type="STRING" id="1631249.BQ8794_50220"/>
<dbReference type="Proteomes" id="UP000188388">
    <property type="component" value="Unassembled WGS sequence"/>
</dbReference>
<gene>
    <name evidence="2" type="ORF">BQ8794_50220</name>
</gene>
<keyword evidence="1" id="KW-0472">Membrane</keyword>
<sequence length="73" mass="8481">MSRRTSARPGTEILNKRVTAFCVDSNLLRLCEMIFWFLLCFIGHTHLADLNLMFRAKASLFHGLNGRHRSDSW</sequence>
<reference evidence="3" key="1">
    <citation type="submission" date="2017-01" db="EMBL/GenBank/DDBJ databases">
        <authorList>
            <person name="Brunel B."/>
        </authorList>
    </citation>
    <scope>NUCLEOTIDE SEQUENCE [LARGE SCALE GENOMIC DNA]</scope>
</reference>
<keyword evidence="3" id="KW-1185">Reference proteome</keyword>
<protein>
    <submittedName>
        <fullName evidence="2">Uncharacterized protein</fullName>
    </submittedName>
</protein>
<evidence type="ECO:0000256" key="1">
    <source>
        <dbReference type="SAM" id="Phobius"/>
    </source>
</evidence>
<proteinExistence type="predicted"/>
<keyword evidence="1" id="KW-0812">Transmembrane</keyword>
<evidence type="ECO:0000313" key="3">
    <source>
        <dbReference type="Proteomes" id="UP000188388"/>
    </source>
</evidence>
<dbReference type="EMBL" id="FTPD01000045">
    <property type="protein sequence ID" value="SIT58118.1"/>
    <property type="molecule type" value="Genomic_DNA"/>
</dbReference>
<name>A0A1R3VDZ1_9HYPH</name>
<keyword evidence="1" id="KW-1133">Transmembrane helix</keyword>
<evidence type="ECO:0000313" key="2">
    <source>
        <dbReference type="EMBL" id="SIT58118.1"/>
    </source>
</evidence>
<organism evidence="2 3">
    <name type="scientific">Mesorhizobium prunaredense</name>
    <dbReference type="NCBI Taxonomy" id="1631249"/>
    <lineage>
        <taxon>Bacteria</taxon>
        <taxon>Pseudomonadati</taxon>
        <taxon>Pseudomonadota</taxon>
        <taxon>Alphaproteobacteria</taxon>
        <taxon>Hyphomicrobiales</taxon>
        <taxon>Phyllobacteriaceae</taxon>
        <taxon>Mesorhizobium</taxon>
    </lineage>
</organism>
<feature type="transmembrane region" description="Helical" evidence="1">
    <location>
        <begin position="33"/>
        <end position="54"/>
    </location>
</feature>